<comment type="caution">
    <text evidence="2">The sequence shown here is derived from an EMBL/GenBank/DDBJ whole genome shotgun (WGS) entry which is preliminary data.</text>
</comment>
<evidence type="ECO:0000313" key="2">
    <source>
        <dbReference type="EMBL" id="TRM70116.1"/>
    </source>
</evidence>
<dbReference type="Proteomes" id="UP000320762">
    <property type="component" value="Unassembled WGS sequence"/>
</dbReference>
<gene>
    <name evidence="2" type="ORF">BD626DRAFT_23773</name>
</gene>
<accession>A0A550CZ96</accession>
<evidence type="ECO:0000313" key="3">
    <source>
        <dbReference type="Proteomes" id="UP000320762"/>
    </source>
</evidence>
<name>A0A550CZ96_9AGAR</name>
<feature type="region of interest" description="Disordered" evidence="1">
    <location>
        <begin position="1"/>
        <end position="25"/>
    </location>
</feature>
<dbReference type="AlphaFoldDB" id="A0A550CZ96"/>
<reference evidence="2 3" key="1">
    <citation type="journal article" date="2019" name="New Phytol.">
        <title>Comparative genomics reveals unique wood-decay strategies and fruiting body development in the Schizophyllaceae.</title>
        <authorList>
            <person name="Almasi E."/>
            <person name="Sahu N."/>
            <person name="Krizsan K."/>
            <person name="Balint B."/>
            <person name="Kovacs G.M."/>
            <person name="Kiss B."/>
            <person name="Cseklye J."/>
            <person name="Drula E."/>
            <person name="Henrissat B."/>
            <person name="Nagy I."/>
            <person name="Chovatia M."/>
            <person name="Adam C."/>
            <person name="LaButti K."/>
            <person name="Lipzen A."/>
            <person name="Riley R."/>
            <person name="Grigoriev I.V."/>
            <person name="Nagy L.G."/>
        </authorList>
    </citation>
    <scope>NUCLEOTIDE SEQUENCE [LARGE SCALE GENOMIC DNA]</scope>
    <source>
        <strain evidence="2 3">NL-1724</strain>
    </source>
</reference>
<evidence type="ECO:0000256" key="1">
    <source>
        <dbReference type="SAM" id="MobiDB-lite"/>
    </source>
</evidence>
<organism evidence="2 3">
    <name type="scientific">Schizophyllum amplum</name>
    <dbReference type="NCBI Taxonomy" id="97359"/>
    <lineage>
        <taxon>Eukaryota</taxon>
        <taxon>Fungi</taxon>
        <taxon>Dikarya</taxon>
        <taxon>Basidiomycota</taxon>
        <taxon>Agaricomycotina</taxon>
        <taxon>Agaricomycetes</taxon>
        <taxon>Agaricomycetidae</taxon>
        <taxon>Agaricales</taxon>
        <taxon>Schizophyllaceae</taxon>
        <taxon>Schizophyllum</taxon>
    </lineage>
</organism>
<proteinExistence type="predicted"/>
<feature type="region of interest" description="Disordered" evidence="1">
    <location>
        <begin position="188"/>
        <end position="213"/>
    </location>
</feature>
<keyword evidence="3" id="KW-1185">Reference proteome</keyword>
<protein>
    <submittedName>
        <fullName evidence="2">Uncharacterized protein</fullName>
    </submittedName>
</protein>
<sequence length="213" mass="23523">MMEDGSHGGASHNSPRCLPSKHTSMGSAYSFPRPRTINYLFNCGTGPGSPSTVHDHTHLFPRTRQLFSRGEACEIITHHLHPQTRSRPARCCGQRAWTSHTKLQVSSGRAASTRRCAELQHPHEKPSAAAIRDFPGYEGCTRARRSMPRGCGSPESFELRISPRLHTTCSTARCVCERRKTMGPLDSSRQLIQTPVAGLGPRNKHRLVSSSSE</sequence>
<dbReference type="EMBL" id="VDMD01000001">
    <property type="protein sequence ID" value="TRM70116.1"/>
    <property type="molecule type" value="Genomic_DNA"/>
</dbReference>